<name>A0A398B2X5_9BACI</name>
<keyword evidence="4 5" id="KW-0472">Membrane</keyword>
<evidence type="ECO:0000256" key="5">
    <source>
        <dbReference type="HAMAP-Rule" id="MF_00902"/>
    </source>
</evidence>
<comment type="subcellular location">
    <subcellularLocation>
        <location evidence="5">Cell membrane</location>
        <topology evidence="5">Multi-pass membrane protein</topology>
    </subcellularLocation>
    <subcellularLocation>
        <location evidence="1">Membrane</location>
        <topology evidence="1">Multi-pass membrane protein</topology>
    </subcellularLocation>
</comment>
<evidence type="ECO:0000256" key="3">
    <source>
        <dbReference type="ARBA" id="ARBA00022989"/>
    </source>
</evidence>
<dbReference type="EMBL" id="QWVT01000023">
    <property type="protein sequence ID" value="RID84142.1"/>
    <property type="molecule type" value="Genomic_DNA"/>
</dbReference>
<accession>A0A398B2X5</accession>
<dbReference type="PANTHER" id="PTHR30371">
    <property type="entry name" value="SEC-INDEPENDENT PROTEIN TRANSLOCASE PROTEIN TATC"/>
    <property type="match status" value="1"/>
</dbReference>
<comment type="subunit">
    <text evidence="5">Forms a complex with TatA.</text>
</comment>
<dbReference type="Proteomes" id="UP000265816">
    <property type="component" value="Unassembled WGS sequence"/>
</dbReference>
<dbReference type="GO" id="GO:0009977">
    <property type="term" value="F:proton motive force dependent protein transmembrane transporter activity"/>
    <property type="evidence" value="ECO:0007669"/>
    <property type="project" value="TreeGrafter"/>
</dbReference>
<dbReference type="GO" id="GO:0043953">
    <property type="term" value="P:protein transport by the Tat complex"/>
    <property type="evidence" value="ECO:0007669"/>
    <property type="project" value="UniProtKB-UniRule"/>
</dbReference>
<keyword evidence="5" id="KW-1003">Cell membrane</keyword>
<sequence length="255" mass="29630">MEDKELNIIDHLDELRKRLIISVAAFLVFFIAGFAYVEEIYSFFVRDLDVKLIVLGPSDIIWVYFMLATVIAFAGTIPVIAIQLWLFVKPALRPNERKISLSYIPALFVLFIVGLCFGYFVIFPTVLKFLIELGGELMVTNFTADRYFRFIMHMTIPFGVLFELPVVVMFLTSLGIINPFVLVKLRKYAYFVLVFIAIIITPPDFMSDFIVTIPLLFLYEISINLSKIVYRRKLKKEKEWKEKFGSNDTIIEEDE</sequence>
<keyword evidence="5" id="KW-0813">Transport</keyword>
<comment type="similarity">
    <text evidence="5">Belongs to the TatC family.</text>
</comment>
<feature type="transmembrane region" description="Helical" evidence="5">
    <location>
        <begin position="20"/>
        <end position="41"/>
    </location>
</feature>
<keyword evidence="7" id="KW-1185">Reference proteome</keyword>
<keyword evidence="5" id="KW-0653">Protein transport</keyword>
<keyword evidence="2 5" id="KW-0812">Transmembrane</keyword>
<evidence type="ECO:0000313" key="7">
    <source>
        <dbReference type="Proteomes" id="UP000265816"/>
    </source>
</evidence>
<evidence type="ECO:0000256" key="1">
    <source>
        <dbReference type="ARBA" id="ARBA00004141"/>
    </source>
</evidence>
<keyword evidence="5" id="KW-0811">Translocation</keyword>
<dbReference type="GO" id="GO:0033281">
    <property type="term" value="C:TAT protein transport complex"/>
    <property type="evidence" value="ECO:0007669"/>
    <property type="project" value="UniProtKB-UniRule"/>
</dbReference>
<feature type="transmembrane region" description="Helical" evidence="5">
    <location>
        <begin position="188"/>
        <end position="203"/>
    </location>
</feature>
<reference evidence="6 7" key="1">
    <citation type="submission" date="2018-08" db="EMBL/GenBank/DDBJ databases">
        <title>Bacillus jemisoniae sp. nov., Bacillus chryseoplanitiae sp. nov., Bacillus resnikiae sp. nov., and Bacillus frankliniae sp. nov., isolated from Viking spacecraft and associated surfaces.</title>
        <authorList>
            <person name="Seuylemezian A."/>
            <person name="Vaishampayan P."/>
        </authorList>
    </citation>
    <scope>NUCLEOTIDE SEQUENCE [LARGE SCALE GENOMIC DNA]</scope>
    <source>
        <strain evidence="6 7">JJ-247</strain>
    </source>
</reference>
<proteinExistence type="inferred from homology"/>
<dbReference type="OrthoDB" id="9777044at2"/>
<comment type="caution">
    <text evidence="6">The sequence shown here is derived from an EMBL/GenBank/DDBJ whole genome shotgun (WGS) entry which is preliminary data.</text>
</comment>
<feature type="transmembrane region" description="Helical" evidence="5">
    <location>
        <begin position="209"/>
        <end position="230"/>
    </location>
</feature>
<evidence type="ECO:0000256" key="2">
    <source>
        <dbReference type="ARBA" id="ARBA00022692"/>
    </source>
</evidence>
<protein>
    <recommendedName>
        <fullName evidence="5">Sec-independent protein translocase protein TatC</fullName>
    </recommendedName>
</protein>
<dbReference type="RefSeq" id="WP_119113410.1">
    <property type="nucleotide sequence ID" value="NZ_CBCSEO010000010.1"/>
</dbReference>
<dbReference type="PRINTS" id="PR01840">
    <property type="entry name" value="TATCFAMILY"/>
</dbReference>
<evidence type="ECO:0000313" key="6">
    <source>
        <dbReference type="EMBL" id="RID84142.1"/>
    </source>
</evidence>
<keyword evidence="3 5" id="KW-1133">Transmembrane helix</keyword>
<feature type="transmembrane region" description="Helical" evidence="5">
    <location>
        <begin position="100"/>
        <end position="127"/>
    </location>
</feature>
<dbReference type="GO" id="GO:0065002">
    <property type="term" value="P:intracellular protein transmembrane transport"/>
    <property type="evidence" value="ECO:0007669"/>
    <property type="project" value="TreeGrafter"/>
</dbReference>
<gene>
    <name evidence="5 6" type="primary">tatC</name>
    <name evidence="6" type="ORF">D1970_13560</name>
</gene>
<feature type="transmembrane region" description="Helical" evidence="5">
    <location>
        <begin position="147"/>
        <end position="176"/>
    </location>
</feature>
<dbReference type="Pfam" id="PF00902">
    <property type="entry name" value="TatC"/>
    <property type="match status" value="1"/>
</dbReference>
<dbReference type="PANTHER" id="PTHR30371:SF4">
    <property type="entry name" value="SEC-INDEPENDENT PROTEIN TRANSLOCASE PROTEIN TATCD"/>
    <property type="match status" value="1"/>
</dbReference>
<dbReference type="NCBIfam" id="TIGR00945">
    <property type="entry name" value="tatC"/>
    <property type="match status" value="1"/>
</dbReference>
<evidence type="ECO:0000256" key="4">
    <source>
        <dbReference type="ARBA" id="ARBA00023136"/>
    </source>
</evidence>
<comment type="function">
    <text evidence="5">Part of the twin-arginine translocation (Tat) system that transports large folded proteins containing a characteristic twin-arginine motif in their signal peptide across membranes.</text>
</comment>
<dbReference type="HAMAP" id="MF_00902">
    <property type="entry name" value="TatC"/>
    <property type="match status" value="1"/>
</dbReference>
<dbReference type="AlphaFoldDB" id="A0A398B2X5"/>
<feature type="transmembrane region" description="Helical" evidence="5">
    <location>
        <begin position="61"/>
        <end position="88"/>
    </location>
</feature>
<dbReference type="InterPro" id="IPR002033">
    <property type="entry name" value="TatC"/>
</dbReference>
<organism evidence="6 7">
    <name type="scientific">Mesobacillus zeae</name>
    <dbReference type="NCBI Taxonomy" id="1917180"/>
    <lineage>
        <taxon>Bacteria</taxon>
        <taxon>Bacillati</taxon>
        <taxon>Bacillota</taxon>
        <taxon>Bacilli</taxon>
        <taxon>Bacillales</taxon>
        <taxon>Bacillaceae</taxon>
        <taxon>Mesobacillus</taxon>
    </lineage>
</organism>